<dbReference type="GO" id="GO:0005886">
    <property type="term" value="C:plasma membrane"/>
    <property type="evidence" value="ECO:0007669"/>
    <property type="project" value="UniProtKB-SubCell"/>
</dbReference>
<dbReference type="EMBL" id="CAFAAI010000186">
    <property type="protein sequence ID" value="CAB4802384.1"/>
    <property type="molecule type" value="Genomic_DNA"/>
</dbReference>
<feature type="transmembrane region" description="Helical" evidence="6">
    <location>
        <begin position="35"/>
        <end position="54"/>
    </location>
</feature>
<dbReference type="Pfam" id="PF03626">
    <property type="entry name" value="COX4_pro"/>
    <property type="match status" value="1"/>
</dbReference>
<dbReference type="InterPro" id="IPR005171">
    <property type="entry name" value="Cyt_c_oxidase_su4_prok"/>
</dbReference>
<accession>A0A6J6NPH2</accession>
<evidence type="ECO:0000256" key="2">
    <source>
        <dbReference type="ARBA" id="ARBA00022475"/>
    </source>
</evidence>
<evidence type="ECO:0000313" key="8">
    <source>
        <dbReference type="EMBL" id="CAB4802384.1"/>
    </source>
</evidence>
<feature type="transmembrane region" description="Helical" evidence="6">
    <location>
        <begin position="60"/>
        <end position="80"/>
    </location>
</feature>
<feature type="transmembrane region" description="Helical" evidence="6">
    <location>
        <begin position="92"/>
        <end position="116"/>
    </location>
</feature>
<evidence type="ECO:0000256" key="1">
    <source>
        <dbReference type="ARBA" id="ARBA00004651"/>
    </source>
</evidence>
<evidence type="ECO:0000313" key="7">
    <source>
        <dbReference type="EMBL" id="CAB4687992.1"/>
    </source>
</evidence>
<evidence type="ECO:0000256" key="6">
    <source>
        <dbReference type="SAM" id="Phobius"/>
    </source>
</evidence>
<gene>
    <name evidence="7" type="ORF">UFOPK2366_00586</name>
    <name evidence="8" type="ORF">UFOPK2992_01089</name>
</gene>
<evidence type="ECO:0000256" key="5">
    <source>
        <dbReference type="ARBA" id="ARBA00023136"/>
    </source>
</evidence>
<evidence type="ECO:0000256" key="4">
    <source>
        <dbReference type="ARBA" id="ARBA00022989"/>
    </source>
</evidence>
<evidence type="ECO:0000256" key="3">
    <source>
        <dbReference type="ARBA" id="ARBA00022692"/>
    </source>
</evidence>
<keyword evidence="3 6" id="KW-0812">Transmembrane</keyword>
<keyword evidence="5 6" id="KW-0472">Membrane</keyword>
<proteinExistence type="predicted"/>
<comment type="subcellular location">
    <subcellularLocation>
        <location evidence="1">Cell membrane</location>
        <topology evidence="1">Multi-pass membrane protein</topology>
    </subcellularLocation>
</comment>
<organism evidence="7">
    <name type="scientific">freshwater metagenome</name>
    <dbReference type="NCBI Taxonomy" id="449393"/>
    <lineage>
        <taxon>unclassified sequences</taxon>
        <taxon>metagenomes</taxon>
        <taxon>ecological metagenomes</taxon>
    </lineage>
</organism>
<sequence length="118" mass="12955">MSTQHATEVADGHDAQEGHAHDDGAHGHGLTDMGYVKVALVLALLTALEVALTYVDIGSLFMPVLLLLMVIKFVTVVSFFMHLRFDNKIFSWLFYSGLFLAIGVYLAALCTFQFFAGN</sequence>
<keyword evidence="2" id="KW-1003">Cell membrane</keyword>
<dbReference type="EMBL" id="CAEZXM010000085">
    <property type="protein sequence ID" value="CAB4687992.1"/>
    <property type="molecule type" value="Genomic_DNA"/>
</dbReference>
<name>A0A6J6NPH2_9ZZZZ</name>
<keyword evidence="4 6" id="KW-1133">Transmembrane helix</keyword>
<protein>
    <submittedName>
        <fullName evidence="7">Unannotated protein</fullName>
    </submittedName>
</protein>
<reference evidence="7" key="1">
    <citation type="submission" date="2020-05" db="EMBL/GenBank/DDBJ databases">
        <authorList>
            <person name="Chiriac C."/>
            <person name="Salcher M."/>
            <person name="Ghai R."/>
            <person name="Kavagutti S V."/>
        </authorList>
    </citation>
    <scope>NUCLEOTIDE SEQUENCE</scope>
</reference>
<dbReference type="AlphaFoldDB" id="A0A6J6NPH2"/>